<sequence>MKAICIREIKSFFGSLIGYLVIAVFLSINGLLLWIFDGVYNIPQSSFADLSPFFSIAPWILIFLVPAVTMKSFSEEIKQGTIELLLTKSLSVWEIVLGKFLGVIILILIAILPTFIYVLVLKEFTLSGQSFDFGSIAGSYFGLFFLVAAYASLGVFSSSLTDNQIVSFIVAVLLCVFFSLGIAELAEVFASGGNWIEKIGLQYHFRSISRGVIDTRDLLFFVSFAVAFLGLTVFKIKTIRK</sequence>
<evidence type="ECO:0000313" key="8">
    <source>
        <dbReference type="Proteomes" id="UP000295215"/>
    </source>
</evidence>
<feature type="transmembrane region" description="Helical" evidence="6">
    <location>
        <begin position="133"/>
        <end position="153"/>
    </location>
</feature>
<evidence type="ECO:0000256" key="1">
    <source>
        <dbReference type="ARBA" id="ARBA00004651"/>
    </source>
</evidence>
<dbReference type="GO" id="GO:0005886">
    <property type="term" value="C:plasma membrane"/>
    <property type="evidence" value="ECO:0007669"/>
    <property type="project" value="UniProtKB-SubCell"/>
</dbReference>
<feature type="transmembrane region" description="Helical" evidence="6">
    <location>
        <begin position="56"/>
        <end position="74"/>
    </location>
</feature>
<dbReference type="PANTHER" id="PTHR30294:SF29">
    <property type="entry name" value="MULTIDRUG ABC TRANSPORTER PERMEASE YBHS-RELATED"/>
    <property type="match status" value="1"/>
</dbReference>
<dbReference type="OrthoDB" id="9794512at2"/>
<dbReference type="PANTHER" id="PTHR30294">
    <property type="entry name" value="MEMBRANE COMPONENT OF ABC TRANSPORTER YHHJ-RELATED"/>
    <property type="match status" value="1"/>
</dbReference>
<evidence type="ECO:0000256" key="6">
    <source>
        <dbReference type="SAM" id="Phobius"/>
    </source>
</evidence>
<dbReference type="GO" id="GO:0140359">
    <property type="term" value="F:ABC-type transporter activity"/>
    <property type="evidence" value="ECO:0007669"/>
    <property type="project" value="InterPro"/>
</dbReference>
<name>A0A4R7ERQ5_9FLAO</name>
<dbReference type="EMBL" id="SOAG01000036">
    <property type="protein sequence ID" value="TDS51601.1"/>
    <property type="molecule type" value="Genomic_DNA"/>
</dbReference>
<feature type="transmembrane region" description="Helical" evidence="6">
    <location>
        <begin position="165"/>
        <end position="183"/>
    </location>
</feature>
<dbReference type="AlphaFoldDB" id="A0A4R7ERQ5"/>
<evidence type="ECO:0000256" key="2">
    <source>
        <dbReference type="ARBA" id="ARBA00022475"/>
    </source>
</evidence>
<keyword evidence="8" id="KW-1185">Reference proteome</keyword>
<evidence type="ECO:0000256" key="5">
    <source>
        <dbReference type="ARBA" id="ARBA00023136"/>
    </source>
</evidence>
<keyword evidence="4 6" id="KW-1133">Transmembrane helix</keyword>
<comment type="caution">
    <text evidence="7">The sequence shown here is derived from an EMBL/GenBank/DDBJ whole genome shotgun (WGS) entry which is preliminary data.</text>
</comment>
<evidence type="ECO:0000313" key="7">
    <source>
        <dbReference type="EMBL" id="TDS51601.1"/>
    </source>
</evidence>
<evidence type="ECO:0000256" key="3">
    <source>
        <dbReference type="ARBA" id="ARBA00022692"/>
    </source>
</evidence>
<proteinExistence type="predicted"/>
<dbReference type="InterPro" id="IPR019860">
    <property type="entry name" value="Motility-assoc_ABC_perm_GldF"/>
</dbReference>
<feature type="transmembrane region" description="Helical" evidence="6">
    <location>
        <begin position="12"/>
        <end position="36"/>
    </location>
</feature>
<protein>
    <submittedName>
        <fullName evidence="7">Protein involved in gliding motility GldF</fullName>
    </submittedName>
</protein>
<accession>A0A4R7ERQ5</accession>
<gene>
    <name evidence="7" type="ORF">C8P70_13610</name>
</gene>
<evidence type="ECO:0000256" key="4">
    <source>
        <dbReference type="ARBA" id="ARBA00022989"/>
    </source>
</evidence>
<dbReference type="Proteomes" id="UP000295215">
    <property type="component" value="Unassembled WGS sequence"/>
</dbReference>
<keyword evidence="2" id="KW-1003">Cell membrane</keyword>
<feature type="transmembrane region" description="Helical" evidence="6">
    <location>
        <begin position="218"/>
        <end position="236"/>
    </location>
</feature>
<keyword evidence="3 6" id="KW-0812">Transmembrane</keyword>
<dbReference type="RefSeq" id="WP_133713651.1">
    <property type="nucleotide sequence ID" value="NZ_SOAG01000036.1"/>
</dbReference>
<dbReference type="Pfam" id="PF12679">
    <property type="entry name" value="ABC2_membrane_2"/>
    <property type="match status" value="1"/>
</dbReference>
<keyword evidence="5 6" id="KW-0472">Membrane</keyword>
<organism evidence="7 8">
    <name type="scientific">Myroides indicus</name>
    <dbReference type="NCBI Taxonomy" id="1323422"/>
    <lineage>
        <taxon>Bacteria</taxon>
        <taxon>Pseudomonadati</taxon>
        <taxon>Bacteroidota</taxon>
        <taxon>Flavobacteriia</taxon>
        <taxon>Flavobacteriales</taxon>
        <taxon>Flavobacteriaceae</taxon>
        <taxon>Myroides</taxon>
    </lineage>
</organism>
<comment type="subcellular location">
    <subcellularLocation>
        <location evidence="1">Cell membrane</location>
        <topology evidence="1">Multi-pass membrane protein</topology>
    </subcellularLocation>
</comment>
<dbReference type="NCBIfam" id="TIGR03518">
    <property type="entry name" value="ABC_perm_GldF"/>
    <property type="match status" value="1"/>
</dbReference>
<reference evidence="7 8" key="1">
    <citation type="submission" date="2019-03" db="EMBL/GenBank/DDBJ databases">
        <title>Genomic Encyclopedia of Archaeal and Bacterial Type Strains, Phase II (KMG-II): from individual species to whole genera.</title>
        <authorList>
            <person name="Goeker M."/>
        </authorList>
    </citation>
    <scope>NUCLEOTIDE SEQUENCE [LARGE SCALE GENOMIC DNA]</scope>
    <source>
        <strain evidence="7 8">DSM 28213</strain>
    </source>
</reference>
<feature type="transmembrane region" description="Helical" evidence="6">
    <location>
        <begin position="95"/>
        <end position="121"/>
    </location>
</feature>
<dbReference type="InterPro" id="IPR051449">
    <property type="entry name" value="ABC-2_transporter_component"/>
</dbReference>